<protein>
    <recommendedName>
        <fullName evidence="2 4">GTP cyclohydrolase 1 type 2 homolog</fullName>
    </recommendedName>
</protein>
<dbReference type="EMBL" id="JBHUOQ010000001">
    <property type="protein sequence ID" value="MFD2829469.1"/>
    <property type="molecule type" value="Genomic_DNA"/>
</dbReference>
<sequence length="357" mass="39463">MKVSELLNICDNIAPFSSAESWDNTGLIVGDESEKVNGILISLDCASETVDEAVQKGANVIISHHPVIFPSVNTVTEKFVGRVIRKLIKNDINLIVMHTNLDHQPDGVSHMIADKLGFLNTNILLPVSGEFKKIRINIPENDKEKLKSHLAENKVGSVGEYSNCFFEYPVAGQFKPNENANPHIGSADVFEEVEEYIVEGIFEEKHQHQVIQALIDIHPYEEPAYDILNLENQSKMGLGVTFDYDGSLESLVELIQTKAGTPVVNVVKGNKEKIQKAAVIGGSGMSYAEAAFNSGIDVLITGDVKYHEAYDAKLLNRNIIDAGHYIEVLMVEGLSRLLQDQTDVNIFETEVNTNPFQ</sequence>
<keyword evidence="3 4" id="KW-0479">Metal-binding</keyword>
<comment type="similarity">
    <text evidence="1 4">Belongs to the GTP cyclohydrolase I type 2/NIF3 family.</text>
</comment>
<evidence type="ECO:0000256" key="3">
    <source>
        <dbReference type="ARBA" id="ARBA00022723"/>
    </source>
</evidence>
<dbReference type="Gene3D" id="3.30.70.120">
    <property type="match status" value="1"/>
</dbReference>
<proteinExistence type="inferred from homology"/>
<name>A0ABW5WVQ3_9STAP</name>
<organism evidence="5 6">
    <name type="scientific">Corticicoccus populi</name>
    <dbReference type="NCBI Taxonomy" id="1812821"/>
    <lineage>
        <taxon>Bacteria</taxon>
        <taxon>Bacillati</taxon>
        <taxon>Bacillota</taxon>
        <taxon>Bacilli</taxon>
        <taxon>Bacillales</taxon>
        <taxon>Staphylococcaceae</taxon>
        <taxon>Corticicoccus</taxon>
    </lineage>
</organism>
<dbReference type="Proteomes" id="UP001597519">
    <property type="component" value="Unassembled WGS sequence"/>
</dbReference>
<dbReference type="PIRSF" id="PIRSF037489">
    <property type="entry name" value="UCP037489_NIF3_YqfO"/>
    <property type="match status" value="1"/>
</dbReference>
<evidence type="ECO:0000256" key="1">
    <source>
        <dbReference type="ARBA" id="ARBA00006964"/>
    </source>
</evidence>
<gene>
    <name evidence="5" type="ORF">ACFSX4_03250</name>
</gene>
<dbReference type="InterPro" id="IPR036069">
    <property type="entry name" value="DUF34/NIF3_sf"/>
</dbReference>
<dbReference type="SUPFAM" id="SSF102705">
    <property type="entry name" value="NIF3 (NGG1p interacting factor 3)-like"/>
    <property type="match status" value="1"/>
</dbReference>
<keyword evidence="6" id="KW-1185">Reference proteome</keyword>
<reference evidence="6" key="1">
    <citation type="journal article" date="2019" name="Int. J. Syst. Evol. Microbiol.">
        <title>The Global Catalogue of Microorganisms (GCM) 10K type strain sequencing project: providing services to taxonomists for standard genome sequencing and annotation.</title>
        <authorList>
            <consortium name="The Broad Institute Genomics Platform"/>
            <consortium name="The Broad Institute Genome Sequencing Center for Infectious Disease"/>
            <person name="Wu L."/>
            <person name="Ma J."/>
        </authorList>
    </citation>
    <scope>NUCLEOTIDE SEQUENCE [LARGE SCALE GENOMIC DNA]</scope>
    <source>
        <strain evidence="6">KCTC 33575</strain>
    </source>
</reference>
<evidence type="ECO:0000256" key="2">
    <source>
        <dbReference type="ARBA" id="ARBA00022112"/>
    </source>
</evidence>
<comment type="caution">
    <text evidence="5">The sequence shown here is derived from an EMBL/GenBank/DDBJ whole genome shotgun (WGS) entry which is preliminary data.</text>
</comment>
<evidence type="ECO:0000313" key="6">
    <source>
        <dbReference type="Proteomes" id="UP001597519"/>
    </source>
</evidence>
<dbReference type="PANTHER" id="PTHR13799:SF14">
    <property type="entry name" value="GTP CYCLOHYDROLASE 1 TYPE 2 HOMOLOG"/>
    <property type="match status" value="1"/>
</dbReference>
<dbReference type="PANTHER" id="PTHR13799">
    <property type="entry name" value="NGG1 INTERACTING FACTOR 3"/>
    <property type="match status" value="1"/>
</dbReference>
<accession>A0ABW5WVQ3</accession>
<dbReference type="InterPro" id="IPR015867">
    <property type="entry name" value="N-reg_PII/ATP_PRibTrfase_C"/>
</dbReference>
<evidence type="ECO:0000256" key="4">
    <source>
        <dbReference type="PIRNR" id="PIRNR037489"/>
    </source>
</evidence>
<dbReference type="Gene3D" id="3.40.1390.30">
    <property type="entry name" value="NIF3 (NGG1p interacting factor 3)-like"/>
    <property type="match status" value="1"/>
</dbReference>
<dbReference type="InterPro" id="IPR002678">
    <property type="entry name" value="DUF34/NIF3"/>
</dbReference>
<evidence type="ECO:0000313" key="5">
    <source>
        <dbReference type="EMBL" id="MFD2829469.1"/>
    </source>
</evidence>
<dbReference type="InterPro" id="IPR017221">
    <property type="entry name" value="DUF34/NIF3_bac"/>
</dbReference>
<dbReference type="Pfam" id="PF01784">
    <property type="entry name" value="DUF34_NIF3"/>
    <property type="match status" value="1"/>
</dbReference>
<dbReference type="RefSeq" id="WP_377771492.1">
    <property type="nucleotide sequence ID" value="NZ_JBHUOQ010000001.1"/>
</dbReference>
<dbReference type="NCBIfam" id="TIGR00486">
    <property type="entry name" value="YbgI_SA1388"/>
    <property type="match status" value="1"/>
</dbReference>